<feature type="region of interest" description="Disordered" evidence="4">
    <location>
        <begin position="98"/>
        <end position="162"/>
    </location>
</feature>
<dbReference type="PROSITE" id="PS00678">
    <property type="entry name" value="WD_REPEATS_1"/>
    <property type="match status" value="1"/>
</dbReference>
<gene>
    <name evidence="7" type="ORF">FYK55_11070</name>
</gene>
<evidence type="ECO:0000256" key="4">
    <source>
        <dbReference type="SAM" id="MobiDB-lite"/>
    </source>
</evidence>
<keyword evidence="8" id="KW-1185">Reference proteome</keyword>
<evidence type="ECO:0000256" key="1">
    <source>
        <dbReference type="ARBA" id="ARBA00022574"/>
    </source>
</evidence>
<dbReference type="SUPFAM" id="SSF50998">
    <property type="entry name" value="Quinoprotein alcohol dehydrogenase-like"/>
    <property type="match status" value="1"/>
</dbReference>
<feature type="repeat" description="WD" evidence="3">
    <location>
        <begin position="275"/>
        <end position="308"/>
    </location>
</feature>
<dbReference type="SMART" id="SM00320">
    <property type="entry name" value="WD40"/>
    <property type="match status" value="4"/>
</dbReference>
<keyword evidence="2" id="KW-0677">Repeat</keyword>
<keyword evidence="1 3" id="KW-0853">WD repeat</keyword>
<evidence type="ECO:0000256" key="5">
    <source>
        <dbReference type="SAM" id="Phobius"/>
    </source>
</evidence>
<evidence type="ECO:0000259" key="6">
    <source>
        <dbReference type="Pfam" id="PF00656"/>
    </source>
</evidence>
<dbReference type="EMBL" id="VWOX01000005">
    <property type="protein sequence ID" value="KAA5543723.1"/>
    <property type="molecule type" value="Genomic_DNA"/>
</dbReference>
<dbReference type="PANTHER" id="PTHR22847">
    <property type="entry name" value="WD40 REPEAT PROTEIN"/>
    <property type="match status" value="1"/>
</dbReference>
<dbReference type="PROSITE" id="PS50294">
    <property type="entry name" value="WD_REPEATS_REGION"/>
    <property type="match status" value="2"/>
</dbReference>
<dbReference type="InterPro" id="IPR011600">
    <property type="entry name" value="Pept_C14_caspase"/>
</dbReference>
<dbReference type="PROSITE" id="PS50082">
    <property type="entry name" value="WD_REPEATS_2"/>
    <property type="match status" value="3"/>
</dbReference>
<feature type="domain" description="Peptidase C14 caspase" evidence="6">
    <location>
        <begin position="1084"/>
        <end position="1262"/>
    </location>
</feature>
<dbReference type="InterPro" id="IPR001680">
    <property type="entry name" value="WD40_rpt"/>
</dbReference>
<keyword evidence="5" id="KW-0812">Transmembrane</keyword>
<dbReference type="Proteomes" id="UP000324479">
    <property type="component" value="Unassembled WGS sequence"/>
</dbReference>
<dbReference type="AlphaFoldDB" id="A0A5M6D8P6"/>
<organism evidence="7 8">
    <name type="scientific">Roseiconus nitratireducens</name>
    <dbReference type="NCBI Taxonomy" id="2605748"/>
    <lineage>
        <taxon>Bacteria</taxon>
        <taxon>Pseudomonadati</taxon>
        <taxon>Planctomycetota</taxon>
        <taxon>Planctomycetia</taxon>
        <taxon>Pirellulales</taxon>
        <taxon>Pirellulaceae</taxon>
        <taxon>Roseiconus</taxon>
    </lineage>
</organism>
<keyword evidence="5" id="KW-1133">Transmembrane helix</keyword>
<feature type="repeat" description="WD" evidence="3">
    <location>
        <begin position="678"/>
        <end position="712"/>
    </location>
</feature>
<dbReference type="InterPro" id="IPR029030">
    <property type="entry name" value="Caspase-like_dom_sf"/>
</dbReference>
<accession>A0A5M6D8P6</accession>
<dbReference type="Pfam" id="PF00656">
    <property type="entry name" value="Peptidase_C14"/>
    <property type="match status" value="1"/>
</dbReference>
<dbReference type="RefSeq" id="WP_150076475.1">
    <property type="nucleotide sequence ID" value="NZ_VWOX01000005.1"/>
</dbReference>
<evidence type="ECO:0000313" key="7">
    <source>
        <dbReference type="EMBL" id="KAA5543723.1"/>
    </source>
</evidence>
<reference evidence="7 8" key="1">
    <citation type="submission" date="2019-08" db="EMBL/GenBank/DDBJ databases">
        <authorList>
            <person name="Dhanesh K."/>
            <person name="Kumar G."/>
            <person name="Sasikala C."/>
            <person name="Venkata Ramana C."/>
        </authorList>
    </citation>
    <scope>NUCLEOTIDE SEQUENCE [LARGE SCALE GENOMIC DNA]</scope>
    <source>
        <strain evidence="7 8">JC645</strain>
    </source>
</reference>
<dbReference type="Gene3D" id="2.130.10.10">
    <property type="entry name" value="YVTN repeat-like/Quinoprotein amine dehydrogenase"/>
    <property type="match status" value="3"/>
</dbReference>
<evidence type="ECO:0000313" key="8">
    <source>
        <dbReference type="Proteomes" id="UP000324479"/>
    </source>
</evidence>
<dbReference type="Gene3D" id="3.40.50.1460">
    <property type="match status" value="1"/>
</dbReference>
<keyword evidence="5" id="KW-0472">Membrane</keyword>
<evidence type="ECO:0000256" key="3">
    <source>
        <dbReference type="PROSITE-ProRule" id="PRU00221"/>
    </source>
</evidence>
<proteinExistence type="predicted"/>
<dbReference type="GO" id="GO:0006508">
    <property type="term" value="P:proteolysis"/>
    <property type="evidence" value="ECO:0007669"/>
    <property type="project" value="InterPro"/>
</dbReference>
<evidence type="ECO:0000256" key="2">
    <source>
        <dbReference type="ARBA" id="ARBA00022737"/>
    </source>
</evidence>
<dbReference type="InterPro" id="IPR015943">
    <property type="entry name" value="WD40/YVTN_repeat-like_dom_sf"/>
</dbReference>
<feature type="compositionally biased region" description="Basic and acidic residues" evidence="4">
    <location>
        <begin position="1242"/>
        <end position="1252"/>
    </location>
</feature>
<feature type="transmembrane region" description="Helical" evidence="5">
    <location>
        <begin position="71"/>
        <end position="93"/>
    </location>
</feature>
<sequence length="1275" mass="140943">MNSRLVDRKECVVATGDVYHGNDNPKSTHRTRHALMLCLNTHERLENCQRSRCAVRRGADRFLSAVRRIAGVGWCTTACLMFVMASCVGPLAVAQLPPESQLPTDQPPDLPAESTLPDTDPPSGTDQVAPVELPAETELPRHQDDVLTDTDPSGVDRAAPGSTGPLRPILRLDYEGHTALIRALTLSADGQYLVSAGDDKDVHVWRSDPRDANRRVHERTIRWQVARGPRGRIYALACKDQTLAFAGHGAMGATGEIWVVDVASGKLLRPLVDFENGHRQVVQSLVWAPGDRNQLASQDLDGQVMLWEEDPASGLWAGRTLFAVDAQTYGADTADRLKPFRGFVPLSYRGPDELIRASLDRIDREQDQDVAKWKLQRVDLISGKTRLLPESEFSGTVNLIQATEDGRCLIAGDRSGLVSVWKFDDRGTVVSAQRLQPGGTPLCAAIAPDGGRVFLGTALAGVVNGRRVARLQCWDLQGDVPTFRSERLLNHAIASCVFRPQQNLVTVAVGQGVESFAVDDAGQIASTPVQHLDAPASRIAKVAFADGEPYRIAVTREPSLNQSPDDAAAPTDIFDLAEISLRSTREDQDRWLPAQRLPESWTIKREWIDGVPRYRLFCDDQPRGVLPLSIDTHGAPTAIATIDGGEDGAAVVIGTNGRNNLYVFAADDQDPPQLLRQYRGHTADVRSLQASSDRRYLVSGSSDATVCLWNLQGFLTASPLVNRWGLELDVDQQSLVASSVREDGPLYFRGVRQGDQLVGISWSDSQNQLREASGPELVLERLRTLPFDTLVTFRFSRFGRPRPSFQSFPAWRPLATLLIDRDREWAFWTPAGYYDASFNGHQRFGWQINRGVELLPDFFRAAQFRKALERPDVMRRLLRAGSLPAAMRESLAGTKPPPGDRRIVQQYLTKPRIELISPESGTTLRGETVTVTAAISAPLGTRLVAPKAFLSGVPAIKRQPIERVTDAASGAVKHTYRWRFDLPSDPQLRLEIVAATDAEAVDRVSFAFPREAPTAPPRQPRLHVLALGIGNYRDPRIQSLDFATDSTTAVTEAFRHHSGDLYQVSTEQLSEQDATRSLWRIFARAAVERLSEEISPDDLVVMYLCGHGLRDRRTNQWYFVAADADFRDLMNDQYRDCLSFDDLSLLASLPCRKLAIIDSCHSGAIQPLMRDDDLKSVLRLLQQDLVLTLTASEGDEEAAEVREAGLGRFTQRLVEALEGAADQNDDQVVSLSEAVAFVTRTVAEDSEREGRSQHPTASPDDLLRHLELPLTSTER</sequence>
<dbReference type="InterPro" id="IPR019775">
    <property type="entry name" value="WD40_repeat_CS"/>
</dbReference>
<feature type="region of interest" description="Disordered" evidence="4">
    <location>
        <begin position="1242"/>
        <end position="1275"/>
    </location>
</feature>
<comment type="caution">
    <text evidence="7">The sequence shown here is derived from an EMBL/GenBank/DDBJ whole genome shotgun (WGS) entry which is preliminary data.</text>
</comment>
<dbReference type="Pfam" id="PF00400">
    <property type="entry name" value="WD40"/>
    <property type="match status" value="2"/>
</dbReference>
<feature type="repeat" description="WD" evidence="3">
    <location>
        <begin position="174"/>
        <end position="205"/>
    </location>
</feature>
<feature type="compositionally biased region" description="Basic and acidic residues" evidence="4">
    <location>
        <begin position="1261"/>
        <end position="1275"/>
    </location>
</feature>
<protein>
    <recommendedName>
        <fullName evidence="6">Peptidase C14 caspase domain-containing protein</fullName>
    </recommendedName>
</protein>
<name>A0A5M6D8P6_9BACT</name>
<dbReference type="PANTHER" id="PTHR22847:SF637">
    <property type="entry name" value="WD REPEAT DOMAIN 5B"/>
    <property type="match status" value="1"/>
</dbReference>
<dbReference type="SUPFAM" id="SSF52129">
    <property type="entry name" value="Caspase-like"/>
    <property type="match status" value="1"/>
</dbReference>
<dbReference type="InterPro" id="IPR011047">
    <property type="entry name" value="Quinoprotein_ADH-like_sf"/>
</dbReference>
<dbReference type="GO" id="GO:0004197">
    <property type="term" value="F:cysteine-type endopeptidase activity"/>
    <property type="evidence" value="ECO:0007669"/>
    <property type="project" value="InterPro"/>
</dbReference>